<dbReference type="InParanoid" id="A0A3A9JEI9"/>
<keyword evidence="3" id="KW-1185">Reference proteome</keyword>
<evidence type="ECO:0000313" key="4">
    <source>
        <dbReference type="Proteomes" id="UP000278036"/>
    </source>
</evidence>
<evidence type="ECO:0000313" key="3">
    <source>
        <dbReference type="Proteomes" id="UP000274097"/>
    </source>
</evidence>
<dbReference type="AlphaFoldDB" id="A0A3A9JEI9"/>
<dbReference type="EMBL" id="RFLX01000032">
    <property type="protein sequence ID" value="RMI17337.1"/>
    <property type="molecule type" value="Genomic_DNA"/>
</dbReference>
<protein>
    <submittedName>
        <fullName evidence="1">Uncharacterized protein</fullName>
    </submittedName>
</protein>
<accession>A0A3A9JEI9</accession>
<organism evidence="1 4">
    <name type="scientific">Teichococcus wenyumeiae</name>
    <dbReference type="NCBI Taxonomy" id="2478470"/>
    <lineage>
        <taxon>Bacteria</taxon>
        <taxon>Pseudomonadati</taxon>
        <taxon>Pseudomonadota</taxon>
        <taxon>Alphaproteobacteria</taxon>
        <taxon>Acetobacterales</taxon>
        <taxon>Roseomonadaceae</taxon>
        <taxon>Roseomonas</taxon>
    </lineage>
</organism>
<name>A0A3A9JEI9_9PROT</name>
<gene>
    <name evidence="1" type="ORF">D6Z83_08095</name>
    <name evidence="2" type="ORF">EBE87_23215</name>
</gene>
<dbReference type="Proteomes" id="UP000278036">
    <property type="component" value="Unassembled WGS sequence"/>
</dbReference>
<evidence type="ECO:0000313" key="1">
    <source>
        <dbReference type="EMBL" id="RKK04660.1"/>
    </source>
</evidence>
<dbReference type="EMBL" id="RAQU01000036">
    <property type="protein sequence ID" value="RKK04660.1"/>
    <property type="molecule type" value="Genomic_DNA"/>
</dbReference>
<reference evidence="1 4" key="1">
    <citation type="submission" date="2018-09" db="EMBL/GenBank/DDBJ databases">
        <title>Roseomonas sp. nov., isolated from feces of Tibetan antelopes in the Qinghai-Tibet plateau, China.</title>
        <authorList>
            <person name="Tian Z."/>
        </authorList>
    </citation>
    <scope>NUCLEOTIDE SEQUENCE [LARGE SCALE GENOMIC DNA]</scope>
    <source>
        <strain evidence="2 3">Z23</strain>
        <strain evidence="1 4">Z24</strain>
    </source>
</reference>
<dbReference type="Proteomes" id="UP000274097">
    <property type="component" value="Unassembled WGS sequence"/>
</dbReference>
<sequence>MPPPQPANHVLMVRVDDGMLMASRPCTPEERDAAVAVVSAAILGVRPDQLPPPFIGWMPAISWAKVGTAPDPFGDTLPRNLKTPPNEGAQVRLSAIRAGSVFFQVKTASRTIRCDLDPWFDTLTPLVRVAQILRDGGFPWIVSEDRIRIVTRPVPEAPTALRLLVLDWQCSEIHAVVERAAFLAQWRQMLEAIADTEHLAHRGVLHGELPDTVVHEQADAAWQRLVAAGTPDDEDDEAEALFVGAYIARRIRLTPRQQAYMAAERQMLRTLVIPEEWPPLVGPDGRDEEEVEILLDDAADAPGRE</sequence>
<comment type="caution">
    <text evidence="1">The sequence shown here is derived from an EMBL/GenBank/DDBJ whole genome shotgun (WGS) entry which is preliminary data.</text>
</comment>
<evidence type="ECO:0000313" key="2">
    <source>
        <dbReference type="EMBL" id="RMI17337.1"/>
    </source>
</evidence>
<proteinExistence type="predicted"/>